<protein>
    <submittedName>
        <fullName evidence="1">Uncharacterized protein</fullName>
    </submittedName>
</protein>
<dbReference type="EMBL" id="JH712476">
    <property type="protein sequence ID" value="EFO27528.1"/>
    <property type="molecule type" value="Genomic_DNA"/>
</dbReference>
<dbReference type="RefSeq" id="XP_003136546.1">
    <property type="nucleotide sequence ID" value="XM_003136498.2"/>
</dbReference>
<dbReference type="InParanoid" id="A0A1S0UA16"/>
<dbReference type="GeneID" id="9938327"/>
<accession>A0A1S0UA16</accession>
<dbReference type="CTD" id="9938327"/>
<dbReference type="KEGG" id="loa:LOAG_00958"/>
<reference evidence="1" key="1">
    <citation type="submission" date="2012-04" db="EMBL/GenBank/DDBJ databases">
        <title>The Genome Sequence of Loa loa.</title>
        <authorList>
            <consortium name="The Broad Institute Genome Sequencing Platform"/>
            <consortium name="Broad Institute Genome Sequencing Center for Infectious Disease"/>
            <person name="Nutman T.B."/>
            <person name="Fink D.L."/>
            <person name="Russ C."/>
            <person name="Young S."/>
            <person name="Zeng Q."/>
            <person name="Gargeya S."/>
            <person name="Alvarado L."/>
            <person name="Berlin A."/>
            <person name="Chapman S.B."/>
            <person name="Chen Z."/>
            <person name="Freedman E."/>
            <person name="Gellesch M."/>
            <person name="Goldberg J."/>
            <person name="Griggs A."/>
            <person name="Gujja S."/>
            <person name="Heilman E.R."/>
            <person name="Heiman D."/>
            <person name="Howarth C."/>
            <person name="Mehta T."/>
            <person name="Neiman D."/>
            <person name="Pearson M."/>
            <person name="Roberts A."/>
            <person name="Saif S."/>
            <person name="Shea T."/>
            <person name="Shenoy N."/>
            <person name="Sisk P."/>
            <person name="Stolte C."/>
            <person name="Sykes S."/>
            <person name="White J."/>
            <person name="Yandava C."/>
            <person name="Haas B."/>
            <person name="Henn M.R."/>
            <person name="Nusbaum C."/>
            <person name="Birren B."/>
        </authorList>
    </citation>
    <scope>NUCLEOTIDE SEQUENCE [LARGE SCALE GENOMIC DNA]</scope>
</reference>
<gene>
    <name evidence="1" type="ORF">LOAG_00958</name>
</gene>
<name>A0A1S0UA16_LOALO</name>
<organism evidence="1">
    <name type="scientific">Loa loa</name>
    <name type="common">Eye worm</name>
    <name type="synonym">Filaria loa</name>
    <dbReference type="NCBI Taxonomy" id="7209"/>
    <lineage>
        <taxon>Eukaryota</taxon>
        <taxon>Metazoa</taxon>
        <taxon>Ecdysozoa</taxon>
        <taxon>Nematoda</taxon>
        <taxon>Chromadorea</taxon>
        <taxon>Rhabditida</taxon>
        <taxon>Spirurina</taxon>
        <taxon>Spiruromorpha</taxon>
        <taxon>Filarioidea</taxon>
        <taxon>Onchocercidae</taxon>
        <taxon>Loa</taxon>
    </lineage>
</organism>
<sequence>MARAHRMIEVCKVGCGRLEAGLGRSSPVEQDCVFVLACGQVCRSASARWCGRLGGLRPSID</sequence>
<evidence type="ECO:0000313" key="1">
    <source>
        <dbReference type="EMBL" id="EFO27528.1"/>
    </source>
</evidence>
<proteinExistence type="predicted"/>
<dbReference type="AlphaFoldDB" id="A0A1S0UA16"/>